<dbReference type="RefSeq" id="WP_188374594.1">
    <property type="nucleotide sequence ID" value="NZ_BMDQ01000002.1"/>
</dbReference>
<organism evidence="2 3">
    <name type="scientific">Winogradskyella haliclonae</name>
    <dbReference type="NCBI Taxonomy" id="2048558"/>
    <lineage>
        <taxon>Bacteria</taxon>
        <taxon>Pseudomonadati</taxon>
        <taxon>Bacteroidota</taxon>
        <taxon>Flavobacteriia</taxon>
        <taxon>Flavobacteriales</taxon>
        <taxon>Flavobacteriaceae</taxon>
        <taxon>Winogradskyella</taxon>
    </lineage>
</organism>
<evidence type="ECO:0000313" key="2">
    <source>
        <dbReference type="EMBL" id="GGI57684.1"/>
    </source>
</evidence>
<evidence type="ECO:0000259" key="1">
    <source>
        <dbReference type="Pfam" id="PF04389"/>
    </source>
</evidence>
<comment type="caution">
    <text evidence="2">The sequence shown here is derived from an EMBL/GenBank/DDBJ whole genome shotgun (WGS) entry which is preliminary data.</text>
</comment>
<dbReference type="PANTHER" id="PTHR12147:SF26">
    <property type="entry name" value="PEPTIDASE M28 DOMAIN-CONTAINING PROTEIN"/>
    <property type="match status" value="1"/>
</dbReference>
<dbReference type="SUPFAM" id="SSF53187">
    <property type="entry name" value="Zn-dependent exopeptidases"/>
    <property type="match status" value="1"/>
</dbReference>
<dbReference type="PANTHER" id="PTHR12147">
    <property type="entry name" value="METALLOPEPTIDASE M28 FAMILY MEMBER"/>
    <property type="match status" value="1"/>
</dbReference>
<proteinExistence type="predicted"/>
<evidence type="ECO:0000313" key="3">
    <source>
        <dbReference type="Proteomes" id="UP000624701"/>
    </source>
</evidence>
<reference evidence="3" key="1">
    <citation type="journal article" date="2019" name="Int. J. Syst. Evol. Microbiol.">
        <title>The Global Catalogue of Microorganisms (GCM) 10K type strain sequencing project: providing services to taxonomists for standard genome sequencing and annotation.</title>
        <authorList>
            <consortium name="The Broad Institute Genomics Platform"/>
            <consortium name="The Broad Institute Genome Sequencing Center for Infectious Disease"/>
            <person name="Wu L."/>
            <person name="Ma J."/>
        </authorList>
    </citation>
    <scope>NUCLEOTIDE SEQUENCE [LARGE SCALE GENOMIC DNA]</scope>
    <source>
        <strain evidence="3">CCM 8681</strain>
    </source>
</reference>
<sequence>MKILVVPLLLLVGTCSNQRHSEKVDNLKNSISYSEKAPVETYLNTITTEDLEVHLNEIASDKYAGRRAGADGHNEVCDYIRKYYDSLQIKAPKAYPDYFQTIPKSYLPEELKVSQNVIAYIEGSEFPEEVLVVSAHSDHMGVIDGKIHNGADDNASGTSAIMEVAQAFQLAVENGHRPRRSIVFLHLTAEEYGLYGSLFYTENPAFPLENTVANLNTDMIGRVDKRHEDNEEYIYLIGSDRISTELDFIVRKANEEFTHLELDYKYNALNDSNRYYNRSDHYNFALKNIPVIFFFNGEHKDYHKPTDTVEKINYKVLQKRAQLIFATAWYVANSDNPPAKEVL</sequence>
<dbReference type="InterPro" id="IPR007484">
    <property type="entry name" value="Peptidase_M28"/>
</dbReference>
<dbReference type="Pfam" id="PF04389">
    <property type="entry name" value="Peptidase_M28"/>
    <property type="match status" value="1"/>
</dbReference>
<protein>
    <submittedName>
        <fullName evidence="2">Peptidase M28</fullName>
    </submittedName>
</protein>
<dbReference type="Proteomes" id="UP000624701">
    <property type="component" value="Unassembled WGS sequence"/>
</dbReference>
<dbReference type="EMBL" id="BMDQ01000002">
    <property type="protein sequence ID" value="GGI57684.1"/>
    <property type="molecule type" value="Genomic_DNA"/>
</dbReference>
<keyword evidence="3" id="KW-1185">Reference proteome</keyword>
<dbReference type="InterPro" id="IPR045175">
    <property type="entry name" value="M28_fam"/>
</dbReference>
<dbReference type="CDD" id="cd05660">
    <property type="entry name" value="M28_like_PA"/>
    <property type="match status" value="1"/>
</dbReference>
<gene>
    <name evidence="2" type="ORF">GCM10011444_19930</name>
</gene>
<name>A0ABQ2BZZ8_9FLAO</name>
<dbReference type="Gene3D" id="3.40.630.10">
    <property type="entry name" value="Zn peptidases"/>
    <property type="match status" value="1"/>
</dbReference>
<feature type="domain" description="Peptidase M28" evidence="1">
    <location>
        <begin position="116"/>
        <end position="326"/>
    </location>
</feature>
<accession>A0ABQ2BZZ8</accession>